<sequence length="720" mass="79088">MNRSVRVLGMIVAAQAALVCSTFDEWITLGGFFALAIALVMGIHGSGLIRKQANHDFDVRSPLKPLSVMVGMLIIAVISIAWRVPGNLGEGGNVVAVAVDTLAHFSLLTTLMLWSLRPSRGHALMPFLGLTVVLLCVASGGVSRSLQAQTTVGVFACLGFLSVTKIVFPQRASRGAEGQAIQIAESTEKHLSQAFRQRRVVIIATATALMMVTGAVASVTEMFLPSIQNDLQKRLRSTIEVVEHNRLVGGMRYVRGSSLGSIRQHLTIDPQAVVMVILSNQRPGYLRGNVFDLYRDSRWYSVTEQIPSDDLLDSPLADRSVSPSGRGRVQLKSNSGAKLNRFELAPVASGRQAQMEIVGDPMRGNNAFVPLGTRWMEARSYSLTITCHQAIRVGVDTSKPYVVGAESGPAEVTLSETERMLLTEVAPQQREGLTLIADTVFANTQSTKEKTDAVAAYFQSNFSYGLESIRRPPNVDPVLHFLNSRHPAHCEYFATATVLLLRAAGVPSRYVVGYAADEESDDRDRWLARNRDAHAWAEAYDDAARRWFAVESTPGRSYQSVSPPDVLASQTEIDAGLAGESDSGGGVRGFLSNMWGYLFSIRATDTFFVIFRYGQVAILIGLIGWLVGRLRRANETPGEVAERVCRKMLARVDRMLGRKGFVREPSESLYQFANRVELEVSQPTNQLTEAKQAKTLRATQWLRSFADARYQGIMPQNWMG</sequence>
<dbReference type="InterPro" id="IPR002931">
    <property type="entry name" value="Transglutaminase-like"/>
</dbReference>
<feature type="transmembrane region" description="Helical" evidence="1">
    <location>
        <begin position="26"/>
        <end position="45"/>
    </location>
</feature>
<dbReference type="Proteomes" id="UP000322699">
    <property type="component" value="Unassembled WGS sequence"/>
</dbReference>
<feature type="domain" description="Transglutaminase-like" evidence="2">
    <location>
        <begin position="482"/>
        <end position="554"/>
    </location>
</feature>
<dbReference type="SMART" id="SM00460">
    <property type="entry name" value="TGc"/>
    <property type="match status" value="1"/>
</dbReference>
<keyword evidence="4" id="KW-1185">Reference proteome</keyword>
<feature type="transmembrane region" description="Helical" evidence="1">
    <location>
        <begin position="607"/>
        <end position="627"/>
    </location>
</feature>
<dbReference type="InterPro" id="IPR052901">
    <property type="entry name" value="Bact_TGase-like"/>
</dbReference>
<gene>
    <name evidence="3" type="primary">tgpA_3</name>
    <name evidence="3" type="ORF">LF1_37490</name>
</gene>
<dbReference type="Gene3D" id="3.10.620.30">
    <property type="match status" value="1"/>
</dbReference>
<dbReference type="Pfam" id="PF01841">
    <property type="entry name" value="Transglut_core"/>
    <property type="match status" value="1"/>
</dbReference>
<dbReference type="AlphaFoldDB" id="A0A5B1CPB6"/>
<dbReference type="RefSeq" id="WP_084422387.1">
    <property type="nucleotide sequence ID" value="NZ_LWSK01000013.1"/>
</dbReference>
<feature type="transmembrane region" description="Helical" evidence="1">
    <location>
        <begin position="94"/>
        <end position="116"/>
    </location>
</feature>
<evidence type="ECO:0000259" key="2">
    <source>
        <dbReference type="SMART" id="SM00460"/>
    </source>
</evidence>
<keyword evidence="3" id="KW-0808">Transferase</keyword>
<feature type="transmembrane region" description="Helical" evidence="1">
    <location>
        <begin position="123"/>
        <end position="142"/>
    </location>
</feature>
<proteinExistence type="predicted"/>
<feature type="transmembrane region" description="Helical" evidence="1">
    <location>
        <begin position="200"/>
        <end position="224"/>
    </location>
</feature>
<feature type="transmembrane region" description="Helical" evidence="1">
    <location>
        <begin position="148"/>
        <end position="168"/>
    </location>
</feature>
<evidence type="ECO:0000313" key="4">
    <source>
        <dbReference type="Proteomes" id="UP000322699"/>
    </source>
</evidence>
<keyword evidence="3" id="KW-0012">Acyltransferase</keyword>
<accession>A0A5B1CPB6</accession>
<evidence type="ECO:0000313" key="3">
    <source>
        <dbReference type="EMBL" id="KAA1261203.1"/>
    </source>
</evidence>
<dbReference type="PANTHER" id="PTHR42736">
    <property type="entry name" value="PROTEIN-GLUTAMINE GAMMA-GLUTAMYLTRANSFERASE"/>
    <property type="match status" value="1"/>
</dbReference>
<comment type="caution">
    <text evidence="3">The sequence shown here is derived from an EMBL/GenBank/DDBJ whole genome shotgun (WGS) entry which is preliminary data.</text>
</comment>
<keyword evidence="1" id="KW-1133">Transmembrane helix</keyword>
<dbReference type="PANTHER" id="PTHR42736:SF1">
    <property type="entry name" value="PROTEIN-GLUTAMINE GAMMA-GLUTAMYLTRANSFERASE"/>
    <property type="match status" value="1"/>
</dbReference>
<feature type="transmembrane region" description="Helical" evidence="1">
    <location>
        <begin position="66"/>
        <end position="82"/>
    </location>
</feature>
<organism evidence="3 4">
    <name type="scientific">Rubripirellula obstinata</name>
    <dbReference type="NCBI Taxonomy" id="406547"/>
    <lineage>
        <taxon>Bacteria</taxon>
        <taxon>Pseudomonadati</taxon>
        <taxon>Planctomycetota</taxon>
        <taxon>Planctomycetia</taxon>
        <taxon>Pirellulales</taxon>
        <taxon>Pirellulaceae</taxon>
        <taxon>Rubripirellula</taxon>
    </lineage>
</organism>
<dbReference type="GO" id="GO:0003810">
    <property type="term" value="F:protein-glutamine gamma-glutamyltransferase activity"/>
    <property type="evidence" value="ECO:0007669"/>
    <property type="project" value="UniProtKB-EC"/>
</dbReference>
<protein>
    <submittedName>
        <fullName evidence="3">Protein-glutamine gamma-glutamyltransferase</fullName>
        <ecNumber evidence="3">2.3.2.13</ecNumber>
    </submittedName>
</protein>
<dbReference type="EMBL" id="VRLW01000001">
    <property type="protein sequence ID" value="KAA1261203.1"/>
    <property type="molecule type" value="Genomic_DNA"/>
</dbReference>
<dbReference type="OrthoDB" id="9804872at2"/>
<reference evidence="3 4" key="1">
    <citation type="submission" date="2019-08" db="EMBL/GenBank/DDBJ databases">
        <title>Deep-cultivation of Planctomycetes and their phenomic and genomic characterization uncovers novel biology.</title>
        <authorList>
            <person name="Wiegand S."/>
            <person name="Jogler M."/>
            <person name="Boedeker C."/>
            <person name="Pinto D."/>
            <person name="Vollmers J."/>
            <person name="Rivas-Marin E."/>
            <person name="Kohn T."/>
            <person name="Peeters S.H."/>
            <person name="Heuer A."/>
            <person name="Rast P."/>
            <person name="Oberbeckmann S."/>
            <person name="Bunk B."/>
            <person name="Jeske O."/>
            <person name="Meyerdierks A."/>
            <person name="Storesund J.E."/>
            <person name="Kallscheuer N."/>
            <person name="Luecker S."/>
            <person name="Lage O.M."/>
            <person name="Pohl T."/>
            <person name="Merkel B.J."/>
            <person name="Hornburger P."/>
            <person name="Mueller R.-W."/>
            <person name="Bruemmer F."/>
            <person name="Labrenz M."/>
            <person name="Spormann A.M."/>
            <person name="Op Den Camp H."/>
            <person name="Overmann J."/>
            <person name="Amann R."/>
            <person name="Jetten M.S.M."/>
            <person name="Mascher T."/>
            <person name="Medema M.H."/>
            <person name="Devos D.P."/>
            <person name="Kaster A.-K."/>
            <person name="Ovreas L."/>
            <person name="Rohde M."/>
            <person name="Galperin M.Y."/>
            <person name="Jogler C."/>
        </authorList>
    </citation>
    <scope>NUCLEOTIDE SEQUENCE [LARGE SCALE GENOMIC DNA]</scope>
    <source>
        <strain evidence="3 4">LF1</strain>
    </source>
</reference>
<dbReference type="SUPFAM" id="SSF54001">
    <property type="entry name" value="Cysteine proteinases"/>
    <property type="match status" value="1"/>
</dbReference>
<name>A0A5B1CPB6_9BACT</name>
<keyword evidence="1" id="KW-0472">Membrane</keyword>
<dbReference type="InterPro" id="IPR038765">
    <property type="entry name" value="Papain-like_cys_pep_sf"/>
</dbReference>
<evidence type="ECO:0000256" key="1">
    <source>
        <dbReference type="SAM" id="Phobius"/>
    </source>
</evidence>
<dbReference type="EC" id="2.3.2.13" evidence="3"/>
<keyword evidence="1" id="KW-0812">Transmembrane</keyword>